<dbReference type="GO" id="GO:0001530">
    <property type="term" value="F:lipopolysaccharide binding"/>
    <property type="evidence" value="ECO:0007669"/>
    <property type="project" value="InterPro"/>
</dbReference>
<evidence type="ECO:0000256" key="2">
    <source>
        <dbReference type="ARBA" id="ARBA00022729"/>
    </source>
</evidence>
<evidence type="ECO:0000256" key="3">
    <source>
        <dbReference type="ARBA" id="ARBA00022764"/>
    </source>
</evidence>
<evidence type="ECO:0000256" key="1">
    <source>
        <dbReference type="ARBA" id="ARBA00022448"/>
    </source>
</evidence>
<comment type="subunit">
    <text evidence="4">Component of the lipopolysaccharide transport and assembly complex.</text>
</comment>
<comment type="similarity">
    <text evidence="4">Belongs to the LptA family.</text>
</comment>
<protein>
    <recommendedName>
        <fullName evidence="4">Lipopolysaccharide export system protein LptA</fullName>
    </recommendedName>
</protein>
<feature type="signal peptide" evidence="4">
    <location>
        <begin position="1"/>
        <end position="25"/>
    </location>
</feature>
<evidence type="ECO:0000256" key="5">
    <source>
        <dbReference type="SAM" id="MobiDB-lite"/>
    </source>
</evidence>
<reference evidence="7 8" key="1">
    <citation type="submission" date="2020-08" db="EMBL/GenBank/DDBJ databases">
        <title>Genomic Encyclopedia of Type Strains, Phase IV (KMG-IV): sequencing the most valuable type-strain genomes for metagenomic binning, comparative biology and taxonomic classification.</title>
        <authorList>
            <person name="Goeker M."/>
        </authorList>
    </citation>
    <scope>NUCLEOTIDE SEQUENCE [LARGE SCALE GENOMIC DNA]</scope>
    <source>
        <strain evidence="7 8">DSM 18233</strain>
    </source>
</reference>
<dbReference type="RefSeq" id="WP_184102727.1">
    <property type="nucleotide sequence ID" value="NZ_JACHHN010000009.1"/>
</dbReference>
<feature type="region of interest" description="Disordered" evidence="5">
    <location>
        <begin position="165"/>
        <end position="189"/>
    </location>
</feature>
<evidence type="ECO:0000313" key="7">
    <source>
        <dbReference type="EMBL" id="MBB5193075.1"/>
    </source>
</evidence>
<evidence type="ECO:0000259" key="6">
    <source>
        <dbReference type="Pfam" id="PF03968"/>
    </source>
</evidence>
<keyword evidence="1 4" id="KW-0813">Transport</keyword>
<dbReference type="HAMAP" id="MF_01914">
    <property type="entry name" value="LPS_assembly_LptA"/>
    <property type="match status" value="1"/>
</dbReference>
<dbReference type="InterPro" id="IPR052037">
    <property type="entry name" value="LPS_export_LptA"/>
</dbReference>
<dbReference type="PANTHER" id="PTHR36504:SF1">
    <property type="entry name" value="LIPOPOLYSACCHARIDE EXPORT SYSTEM PROTEIN LPTA"/>
    <property type="match status" value="1"/>
</dbReference>
<comment type="caution">
    <text evidence="7">The sequence shown here is derived from an EMBL/GenBank/DDBJ whole genome shotgun (WGS) entry which is preliminary data.</text>
</comment>
<name>A0A840RIC5_9NEIS</name>
<proteinExistence type="inferred from homology"/>
<dbReference type="Gene3D" id="2.60.450.10">
    <property type="entry name" value="Lipopolysaccharide (LPS) transport protein A like domain"/>
    <property type="match status" value="1"/>
</dbReference>
<keyword evidence="2 4" id="KW-0732">Signal</keyword>
<comment type="function">
    <text evidence="4">Involved in the assembly of lipopolysaccharide (LPS). Required for the translocation of LPS from the inner membrane to the outer membrane.</text>
</comment>
<comment type="subcellular location">
    <subcellularLocation>
        <location evidence="4">Periplasm</location>
    </subcellularLocation>
</comment>
<keyword evidence="8" id="KW-1185">Reference proteome</keyword>
<dbReference type="Proteomes" id="UP000543030">
    <property type="component" value="Unassembled WGS sequence"/>
</dbReference>
<dbReference type="GO" id="GO:0043165">
    <property type="term" value="P:Gram-negative-bacterium-type cell outer membrane assembly"/>
    <property type="evidence" value="ECO:0007669"/>
    <property type="project" value="UniProtKB-UniRule"/>
</dbReference>
<dbReference type="PANTHER" id="PTHR36504">
    <property type="entry name" value="LIPOPOLYSACCHARIDE EXPORT SYSTEM PROTEIN LPTA"/>
    <property type="match status" value="1"/>
</dbReference>
<gene>
    <name evidence="4" type="primary">lptA</name>
    <name evidence="7" type="ORF">HNQ50_003829</name>
</gene>
<feature type="chain" id="PRO_5033185321" description="Lipopolysaccharide export system protein LptA" evidence="4">
    <location>
        <begin position="26"/>
        <end position="189"/>
    </location>
</feature>
<sequence length="189" mass="20157" precursor="true">MSLRSAAANSVLFASLALALGVAFAATADREKPLKVEADSATYDQKANTGVYTGNVIVTQGSMTLRSDKLTVHQDADGMQYSQGDGRPVKFRQQADDGEWVDAESLHYDYNQKTGLLVLTNKAWVRKGQNEVFGDVITYNLNNDQYSATSNKTGAGRVNVTIVPKKPAASGPAAKPAPAVASDTTSEKQ</sequence>
<dbReference type="GO" id="GO:0030288">
    <property type="term" value="C:outer membrane-bounded periplasmic space"/>
    <property type="evidence" value="ECO:0007669"/>
    <property type="project" value="TreeGrafter"/>
</dbReference>
<dbReference type="GO" id="GO:0015920">
    <property type="term" value="P:lipopolysaccharide transport"/>
    <property type="evidence" value="ECO:0007669"/>
    <property type="project" value="UniProtKB-UniRule"/>
</dbReference>
<feature type="domain" description="Organic solvent tolerance-like N-terminal" evidence="6">
    <location>
        <begin position="35"/>
        <end position="143"/>
    </location>
</feature>
<dbReference type="InterPro" id="IPR005653">
    <property type="entry name" value="OstA-like_N"/>
</dbReference>
<dbReference type="AlphaFoldDB" id="A0A840RIC5"/>
<keyword evidence="3 4" id="KW-0574">Periplasm</keyword>
<dbReference type="Pfam" id="PF03968">
    <property type="entry name" value="LptD_N"/>
    <property type="match status" value="1"/>
</dbReference>
<feature type="compositionally biased region" description="Low complexity" evidence="5">
    <location>
        <begin position="165"/>
        <end position="182"/>
    </location>
</feature>
<dbReference type="GO" id="GO:0017089">
    <property type="term" value="F:glycolipid transfer activity"/>
    <property type="evidence" value="ECO:0007669"/>
    <property type="project" value="TreeGrafter"/>
</dbReference>
<accession>A0A840RIC5</accession>
<dbReference type="EMBL" id="JACHHN010000009">
    <property type="protein sequence ID" value="MBB5193075.1"/>
    <property type="molecule type" value="Genomic_DNA"/>
</dbReference>
<dbReference type="InterPro" id="IPR014340">
    <property type="entry name" value="LptA"/>
</dbReference>
<dbReference type="NCBIfam" id="TIGR03002">
    <property type="entry name" value="outer_YhbN_LptA"/>
    <property type="match status" value="1"/>
</dbReference>
<evidence type="ECO:0000313" key="8">
    <source>
        <dbReference type="Proteomes" id="UP000543030"/>
    </source>
</evidence>
<organism evidence="7 8">
    <name type="scientific">Silvimonas terrae</name>
    <dbReference type="NCBI Taxonomy" id="300266"/>
    <lineage>
        <taxon>Bacteria</taxon>
        <taxon>Pseudomonadati</taxon>
        <taxon>Pseudomonadota</taxon>
        <taxon>Betaproteobacteria</taxon>
        <taxon>Neisseriales</taxon>
        <taxon>Chitinibacteraceae</taxon>
        <taxon>Silvimonas</taxon>
    </lineage>
</organism>
<evidence type="ECO:0000256" key="4">
    <source>
        <dbReference type="HAMAP-Rule" id="MF_01914"/>
    </source>
</evidence>
<dbReference type="GO" id="GO:0009279">
    <property type="term" value="C:cell outer membrane"/>
    <property type="evidence" value="ECO:0007669"/>
    <property type="project" value="TreeGrafter"/>
</dbReference>